<name>A0A426ZCA3_ENSVE</name>
<dbReference type="AlphaFoldDB" id="A0A426ZCA3"/>
<comment type="caution">
    <text evidence="2">The sequence shown here is derived from an EMBL/GenBank/DDBJ whole genome shotgun (WGS) entry which is preliminary data.</text>
</comment>
<feature type="compositionally biased region" description="Polar residues" evidence="1">
    <location>
        <begin position="20"/>
        <end position="38"/>
    </location>
</feature>
<accession>A0A426ZCA3</accession>
<evidence type="ECO:0000313" key="2">
    <source>
        <dbReference type="EMBL" id="RRT61611.1"/>
    </source>
</evidence>
<dbReference type="Proteomes" id="UP000287651">
    <property type="component" value="Unassembled WGS sequence"/>
</dbReference>
<gene>
    <name evidence="2" type="ORF">B296_00044082</name>
</gene>
<organism evidence="2 3">
    <name type="scientific">Ensete ventricosum</name>
    <name type="common">Abyssinian banana</name>
    <name type="synonym">Musa ensete</name>
    <dbReference type="NCBI Taxonomy" id="4639"/>
    <lineage>
        <taxon>Eukaryota</taxon>
        <taxon>Viridiplantae</taxon>
        <taxon>Streptophyta</taxon>
        <taxon>Embryophyta</taxon>
        <taxon>Tracheophyta</taxon>
        <taxon>Spermatophyta</taxon>
        <taxon>Magnoliopsida</taxon>
        <taxon>Liliopsida</taxon>
        <taxon>Zingiberales</taxon>
        <taxon>Musaceae</taxon>
        <taxon>Ensete</taxon>
    </lineage>
</organism>
<evidence type="ECO:0000313" key="3">
    <source>
        <dbReference type="Proteomes" id="UP000287651"/>
    </source>
</evidence>
<proteinExistence type="predicted"/>
<dbReference type="EMBL" id="AMZH03007324">
    <property type="protein sequence ID" value="RRT61611.1"/>
    <property type="molecule type" value="Genomic_DNA"/>
</dbReference>
<evidence type="ECO:0000256" key="1">
    <source>
        <dbReference type="SAM" id="MobiDB-lite"/>
    </source>
</evidence>
<sequence>MINLQRFKLKEHTKRKENKQSAYRPQHSCSQKGRSQPPSEHLVVVVDGLQVEILPESPDEGIGDLVDVLLLRCQALCSPRLKLSHTRQSSGVSSSSEQGSGGCGFAIFRCRCYSCTIDDRGGLRVASHGPKLPDNLETDHFLLEAFAGLDVGPCFSGSILPRRNKNIFRRGPRRLPCKRVWVPRSEQNKALPTRSSSTTHAYLPCDCTRTWDLFRCEFGT</sequence>
<reference evidence="2 3" key="1">
    <citation type="journal article" date="2014" name="Agronomy (Basel)">
        <title>A Draft Genome Sequence for Ensete ventricosum, the Drought-Tolerant Tree Against Hunger.</title>
        <authorList>
            <person name="Harrison J."/>
            <person name="Moore K.A."/>
            <person name="Paszkiewicz K."/>
            <person name="Jones T."/>
            <person name="Grant M."/>
            <person name="Ambacheew D."/>
            <person name="Muzemil S."/>
            <person name="Studholme D.J."/>
        </authorList>
    </citation>
    <scope>NUCLEOTIDE SEQUENCE [LARGE SCALE GENOMIC DNA]</scope>
</reference>
<feature type="region of interest" description="Disordered" evidence="1">
    <location>
        <begin position="11"/>
        <end position="39"/>
    </location>
</feature>
<protein>
    <submittedName>
        <fullName evidence="2">Uncharacterized protein</fullName>
    </submittedName>
</protein>